<sequence>DPPLRRPVGQAAGRPGADRLRRDVRHDDGHRGRRRTAERAGAGAAARAGLEQRDLRADAVPPDAAGGALAAAAGPAHPGRHPAAGAAASARVEPRMGGRLDRAGLLPVHGLVRHQGRVGQLEFRGAEHQDTGHAGVVAAGAVAGHFHAAGHRNGLPHAAPACRRARPAARRGERSV</sequence>
<feature type="compositionally biased region" description="Low complexity" evidence="1">
    <location>
        <begin position="58"/>
        <end position="91"/>
    </location>
</feature>
<accession>A0A6J4PXP0</accession>
<organism evidence="2">
    <name type="scientific">uncultured Ramlibacter sp</name>
    <dbReference type="NCBI Taxonomy" id="260755"/>
    <lineage>
        <taxon>Bacteria</taxon>
        <taxon>Pseudomonadati</taxon>
        <taxon>Pseudomonadota</taxon>
        <taxon>Betaproteobacteria</taxon>
        <taxon>Burkholderiales</taxon>
        <taxon>Comamonadaceae</taxon>
        <taxon>Ramlibacter</taxon>
        <taxon>environmental samples</taxon>
    </lineage>
</organism>
<feature type="region of interest" description="Disordered" evidence="1">
    <location>
        <begin position="1"/>
        <end position="92"/>
    </location>
</feature>
<reference evidence="2" key="1">
    <citation type="submission" date="2020-02" db="EMBL/GenBank/DDBJ databases">
        <authorList>
            <person name="Meier V. D."/>
        </authorList>
    </citation>
    <scope>NUCLEOTIDE SEQUENCE</scope>
    <source>
        <strain evidence="2">AVDCRST_MAG51</strain>
    </source>
</reference>
<dbReference type="EMBL" id="CADCUX010000514">
    <property type="protein sequence ID" value="CAA9427180.1"/>
    <property type="molecule type" value="Genomic_DNA"/>
</dbReference>
<dbReference type="AlphaFoldDB" id="A0A6J4PXP0"/>
<feature type="non-terminal residue" evidence="2">
    <location>
        <position position="1"/>
    </location>
</feature>
<evidence type="ECO:0000256" key="1">
    <source>
        <dbReference type="SAM" id="MobiDB-lite"/>
    </source>
</evidence>
<feature type="non-terminal residue" evidence="2">
    <location>
        <position position="176"/>
    </location>
</feature>
<gene>
    <name evidence="2" type="ORF">AVDCRST_MAG51-2402</name>
</gene>
<name>A0A6J4PXP0_9BURK</name>
<feature type="compositionally biased region" description="Low complexity" evidence="1">
    <location>
        <begin position="39"/>
        <end position="49"/>
    </location>
</feature>
<proteinExistence type="predicted"/>
<feature type="compositionally biased region" description="Basic and acidic residues" evidence="1">
    <location>
        <begin position="16"/>
        <end position="38"/>
    </location>
</feature>
<feature type="region of interest" description="Disordered" evidence="1">
    <location>
        <begin position="155"/>
        <end position="176"/>
    </location>
</feature>
<protein>
    <submittedName>
        <fullName evidence="2">TRAP-type transport system, small permease component, predicted N-acetylneuraminate transporter</fullName>
    </submittedName>
</protein>
<evidence type="ECO:0000313" key="2">
    <source>
        <dbReference type="EMBL" id="CAA9427180.1"/>
    </source>
</evidence>